<name>A0ABS6ERM8_9FIRM</name>
<dbReference type="NCBIfam" id="TIGR00093">
    <property type="entry name" value="pseudouridine synthase"/>
    <property type="match status" value="1"/>
</dbReference>
<dbReference type="Pfam" id="PF00849">
    <property type="entry name" value="PseudoU_synth_2"/>
    <property type="match status" value="1"/>
</dbReference>
<feature type="domain" description="RNA-binding S4" evidence="4">
    <location>
        <begin position="4"/>
        <end position="62"/>
    </location>
</feature>
<proteinExistence type="inferred from homology"/>
<evidence type="ECO:0000313" key="6">
    <source>
        <dbReference type="Proteomes" id="UP000783588"/>
    </source>
</evidence>
<dbReference type="CDD" id="cd02553">
    <property type="entry name" value="PseudoU_synth_RsuA"/>
    <property type="match status" value="1"/>
</dbReference>
<comment type="similarity">
    <text evidence="3">Belongs to the pseudouridine synthase RsuA family.</text>
</comment>
<organism evidence="5 6">
    <name type="scientific">Butyricicoccus intestinisimiae</name>
    <dbReference type="NCBI Taxonomy" id="2841509"/>
    <lineage>
        <taxon>Bacteria</taxon>
        <taxon>Bacillati</taxon>
        <taxon>Bacillota</taxon>
        <taxon>Clostridia</taxon>
        <taxon>Eubacteriales</taxon>
        <taxon>Butyricicoccaceae</taxon>
        <taxon>Butyricicoccus</taxon>
    </lineage>
</organism>
<evidence type="ECO:0000256" key="1">
    <source>
        <dbReference type="ARBA" id="ARBA00023235"/>
    </source>
</evidence>
<protein>
    <recommendedName>
        <fullName evidence="3">Pseudouridine synthase</fullName>
        <ecNumber evidence="3">5.4.99.-</ecNumber>
    </recommendedName>
</protein>
<gene>
    <name evidence="5" type="ORF">KQI75_06920</name>
</gene>
<evidence type="ECO:0000256" key="2">
    <source>
        <dbReference type="PROSITE-ProRule" id="PRU00182"/>
    </source>
</evidence>
<accession>A0ABS6ERM8</accession>
<dbReference type="EC" id="5.4.99.-" evidence="3"/>
<dbReference type="SMART" id="SM00363">
    <property type="entry name" value="S4"/>
    <property type="match status" value="1"/>
</dbReference>
<dbReference type="CDD" id="cd00165">
    <property type="entry name" value="S4"/>
    <property type="match status" value="1"/>
</dbReference>
<keyword evidence="6" id="KW-1185">Reference proteome</keyword>
<dbReference type="Pfam" id="PF01479">
    <property type="entry name" value="S4"/>
    <property type="match status" value="1"/>
</dbReference>
<evidence type="ECO:0000256" key="3">
    <source>
        <dbReference type="RuleBase" id="RU003887"/>
    </source>
</evidence>
<dbReference type="EMBL" id="JAHLQI010000003">
    <property type="protein sequence ID" value="MBU5490351.1"/>
    <property type="molecule type" value="Genomic_DNA"/>
</dbReference>
<dbReference type="PROSITE" id="PS50889">
    <property type="entry name" value="S4"/>
    <property type="match status" value="1"/>
</dbReference>
<dbReference type="InterPro" id="IPR050343">
    <property type="entry name" value="RsuA_PseudoU_synthase"/>
</dbReference>
<evidence type="ECO:0000313" key="5">
    <source>
        <dbReference type="EMBL" id="MBU5490351.1"/>
    </source>
</evidence>
<dbReference type="RefSeq" id="WP_216470014.1">
    <property type="nucleotide sequence ID" value="NZ_JAHLQI010000003.1"/>
</dbReference>
<keyword evidence="2" id="KW-0694">RNA-binding</keyword>
<dbReference type="InterPro" id="IPR018496">
    <property type="entry name" value="PsdUridine_synth_RsuA/RluB_CS"/>
</dbReference>
<dbReference type="PANTHER" id="PTHR47683:SF4">
    <property type="entry name" value="PSEUDOURIDINE SYNTHASE"/>
    <property type="match status" value="1"/>
</dbReference>
<reference evidence="5 6" key="1">
    <citation type="submission" date="2021-06" db="EMBL/GenBank/DDBJ databases">
        <authorList>
            <person name="Sun Q."/>
            <person name="Li D."/>
        </authorList>
    </citation>
    <scope>NUCLEOTIDE SEQUENCE [LARGE SCALE GENOMIC DNA]</scope>
    <source>
        <strain evidence="5 6">MSJd-7</strain>
    </source>
</reference>
<keyword evidence="1 3" id="KW-0413">Isomerase</keyword>
<dbReference type="InterPro" id="IPR002942">
    <property type="entry name" value="S4_RNA-bd"/>
</dbReference>
<dbReference type="InterPro" id="IPR006145">
    <property type="entry name" value="PsdUridine_synth_RsuA/RluA"/>
</dbReference>
<dbReference type="Proteomes" id="UP000783588">
    <property type="component" value="Unassembled WGS sequence"/>
</dbReference>
<sequence>MAAQRIDKLLTAMGLCSRREAAAAAKRGAIVIDGAVCRDASQKVDPETARICFCGQTVSYQTHVYLMMHKPLGVLSATEDREQQTVLDLLPAGYKKRGVFPIGRLDKDTSGLLLLTDDGALGHALTSPKHAVDKVYRAQTEGALGDTDVQAFAQGITLRDGTRCRPAKLEICEAREGYAEVLVTVHEGKYHQVRRMLASRGAPVKTLKRLSEGPLKLDAALQPGQWRELTQEEIAQLLACQAGKDG</sequence>
<comment type="caution">
    <text evidence="5">The sequence shown here is derived from an EMBL/GenBank/DDBJ whole genome shotgun (WGS) entry which is preliminary data.</text>
</comment>
<dbReference type="PROSITE" id="PS01149">
    <property type="entry name" value="PSI_RSU"/>
    <property type="match status" value="1"/>
</dbReference>
<evidence type="ECO:0000259" key="4">
    <source>
        <dbReference type="SMART" id="SM00363"/>
    </source>
</evidence>
<dbReference type="PANTHER" id="PTHR47683">
    <property type="entry name" value="PSEUDOURIDINE SYNTHASE FAMILY PROTEIN-RELATED"/>
    <property type="match status" value="1"/>
</dbReference>
<dbReference type="InterPro" id="IPR000748">
    <property type="entry name" value="PsdUridine_synth_RsuA/RluB/E/F"/>
</dbReference>